<feature type="compositionally biased region" description="Basic and acidic residues" evidence="8">
    <location>
        <begin position="64"/>
        <end position="74"/>
    </location>
</feature>
<comment type="caution">
    <text evidence="6">Lacks conserved residue(s) required for the propagation of feature annotation.</text>
</comment>
<feature type="compositionally biased region" description="Basic and acidic residues" evidence="8">
    <location>
        <begin position="949"/>
        <end position="959"/>
    </location>
</feature>
<feature type="compositionally biased region" description="Basic and acidic residues" evidence="8">
    <location>
        <begin position="158"/>
        <end position="168"/>
    </location>
</feature>
<feature type="compositionally biased region" description="Basic and acidic residues" evidence="8">
    <location>
        <begin position="30"/>
        <end position="52"/>
    </location>
</feature>
<dbReference type="GO" id="GO:0048511">
    <property type="term" value="P:rhythmic process"/>
    <property type="evidence" value="ECO:0007669"/>
    <property type="project" value="UniProtKB-KW"/>
</dbReference>
<comment type="similarity">
    <text evidence="2">Belongs to the ARR-like family.</text>
</comment>
<evidence type="ECO:0000313" key="12">
    <source>
        <dbReference type="Proteomes" id="UP000054558"/>
    </source>
</evidence>
<dbReference type="AlphaFoldDB" id="A0A1Y1I3U7"/>
<reference evidence="11 12" key="1">
    <citation type="journal article" date="2014" name="Nat. Commun.">
        <title>Klebsormidium flaccidum genome reveals primary factors for plant terrestrial adaptation.</title>
        <authorList>
            <person name="Hori K."/>
            <person name="Maruyama F."/>
            <person name="Fujisawa T."/>
            <person name="Togashi T."/>
            <person name="Yamamoto N."/>
            <person name="Seo M."/>
            <person name="Sato S."/>
            <person name="Yamada T."/>
            <person name="Mori H."/>
            <person name="Tajima N."/>
            <person name="Moriyama T."/>
            <person name="Ikeuchi M."/>
            <person name="Watanabe M."/>
            <person name="Wada H."/>
            <person name="Kobayashi K."/>
            <person name="Saito M."/>
            <person name="Masuda T."/>
            <person name="Sasaki-Sekimoto Y."/>
            <person name="Mashiguchi K."/>
            <person name="Awai K."/>
            <person name="Shimojima M."/>
            <person name="Masuda S."/>
            <person name="Iwai M."/>
            <person name="Nobusawa T."/>
            <person name="Narise T."/>
            <person name="Kondo S."/>
            <person name="Saito H."/>
            <person name="Sato R."/>
            <person name="Murakawa M."/>
            <person name="Ihara Y."/>
            <person name="Oshima-Yamada Y."/>
            <person name="Ohtaka K."/>
            <person name="Satoh M."/>
            <person name="Sonobe K."/>
            <person name="Ishii M."/>
            <person name="Ohtani R."/>
            <person name="Kanamori-Sato M."/>
            <person name="Honoki R."/>
            <person name="Miyazaki D."/>
            <person name="Mochizuki H."/>
            <person name="Umetsu J."/>
            <person name="Higashi K."/>
            <person name="Shibata D."/>
            <person name="Kamiya Y."/>
            <person name="Sato N."/>
            <person name="Nakamura Y."/>
            <person name="Tabata S."/>
            <person name="Ida S."/>
            <person name="Kurokawa K."/>
            <person name="Ohta H."/>
        </authorList>
    </citation>
    <scope>NUCLEOTIDE SEQUENCE [LARGE SCALE GENOMIC DNA]</scope>
    <source>
        <strain evidence="11 12">NIES-2285</strain>
    </source>
</reference>
<evidence type="ECO:0000259" key="9">
    <source>
        <dbReference type="PROSITE" id="PS50110"/>
    </source>
</evidence>
<evidence type="ECO:0000256" key="3">
    <source>
        <dbReference type="ARBA" id="ARBA00023012"/>
    </source>
</evidence>
<feature type="compositionally biased region" description="Low complexity" evidence="8">
    <location>
        <begin position="870"/>
        <end position="888"/>
    </location>
</feature>
<proteinExistence type="inferred from homology"/>
<comment type="subcellular location">
    <subcellularLocation>
        <location evidence="1 7">Nucleus</location>
    </subcellularLocation>
</comment>
<keyword evidence="3" id="KW-0902">Two-component regulatory system</keyword>
<dbReference type="Proteomes" id="UP000054558">
    <property type="component" value="Unassembled WGS sequence"/>
</dbReference>
<feature type="compositionally biased region" description="Basic and acidic residues" evidence="8">
    <location>
        <begin position="354"/>
        <end position="366"/>
    </location>
</feature>
<evidence type="ECO:0000259" key="10">
    <source>
        <dbReference type="PROSITE" id="PS51017"/>
    </source>
</evidence>
<dbReference type="InterPro" id="IPR001789">
    <property type="entry name" value="Sig_transdc_resp-reg_receiver"/>
</dbReference>
<evidence type="ECO:0000256" key="2">
    <source>
        <dbReference type="ARBA" id="ARBA00010330"/>
    </source>
</evidence>
<sequence length="1018" mass="108483">MTGGLQRQNTGAGGPHQTSTGRSNRQTVESPREVGTEQGSRHSQEEQGRDGSETPELGQVENGSNEKRAVEHRKGGGSGTGSGPSGMDTEMGNSSGQQGCAGSSGDGEGTQEPVMQERVVDEVARTVANTGLEDGKARLDVGRNVGEMQVRGGETEQEPERGGRDRRVPAKVYMLESSDEDEADVDDEEGEGLDEVDDLDGSWQATLPSKHLRVLLVEDDDCTRHVVAALLRNCGYEVTPAADGFQALKLLSDKMKQFDLVLTEVVMPGLSGIQLLSRIQQRDQHKRMPVIMMSSKDATDVVFKCFQRGAADFLVKPVRKNELKNLWQHVWRRCKSSSGSGSGGSGTNAATKVPRKERGRVRDGSGDRSGSGSDSAGGQVNVGGNGSDNGSGTRNESSPVPDEKVFANGDGGETSPPLEEKALEVQREETPERRVENLLQTVGGKDGSRREEVSRGQPMRERGGDAGVGSTRRPEEEEGSPSRSSEKAADLIGNFVEEKAVEITSPRGGEGCQPAGAERGGVFSEDGEGRGPMPGLELSLKRGRPAGDSSEEAQPPSKQQMRTLRQSGGSAFSRYSMGGAMTNSSRQSQNQPPQSQHVGGYSSGPIGPPHNGGSAMGSFMPPEFQMPSAFQMPTHLLPPDFSNPRTVEAGPEMQGPSRLGSGEVSSAAKRQTGGWGAEPAGPAPPQMKEEYSAGPLGPSSMTIPPQGFMPPGFPEPGFGPFPPHFGYYFQPQNTGTAPTWNSAPPRKDPPNPPLPPAKPQNPKDVSIHHHHHHHHHTHHHDANQRHHDASPRHHDGPPERHPKHNHHKVSHPQATRAADAPGGESGLAGSSRQEIAQSRAEQAGKVAAHLDRAEHMEKRESHRMDGLDTSGGSDNPNSSGGQSNANNTSGGGSNFGSNGRSSATPGSGATTETGTGTGASGTGAEANQQTPAHAPQAGASDMALDGMEEVDRSARREAALNKFRQKRKERNFEKKVRYQSRKRLAEQRPRIRGQFVRQATFPNAVQQFVRPGSQGESL</sequence>
<dbReference type="Pfam" id="PF00072">
    <property type="entry name" value="Response_reg"/>
    <property type="match status" value="1"/>
</dbReference>
<dbReference type="GO" id="GO:0005634">
    <property type="term" value="C:nucleus"/>
    <property type="evidence" value="ECO:0007669"/>
    <property type="project" value="UniProtKB-SubCell"/>
</dbReference>
<feature type="compositionally biased region" description="Basic residues" evidence="8">
    <location>
        <begin position="801"/>
        <end position="810"/>
    </location>
</feature>
<feature type="region of interest" description="Disordered" evidence="8">
    <location>
        <begin position="1"/>
        <end position="121"/>
    </location>
</feature>
<dbReference type="SUPFAM" id="SSF52172">
    <property type="entry name" value="CheY-like"/>
    <property type="match status" value="1"/>
</dbReference>
<feature type="domain" description="Response regulatory" evidence="9">
    <location>
        <begin position="213"/>
        <end position="331"/>
    </location>
</feature>
<dbReference type="PROSITE" id="PS50110">
    <property type="entry name" value="RESPONSE_REGULATORY"/>
    <property type="match status" value="1"/>
</dbReference>
<feature type="compositionally biased region" description="Polar residues" evidence="8">
    <location>
        <begin position="1"/>
        <end position="29"/>
    </location>
</feature>
<feature type="compositionally biased region" description="Polar residues" evidence="8">
    <location>
        <begin position="828"/>
        <end position="840"/>
    </location>
</feature>
<feature type="region of interest" description="Disordered" evidence="8">
    <location>
        <begin position="143"/>
        <end position="201"/>
    </location>
</feature>
<dbReference type="Pfam" id="PF06203">
    <property type="entry name" value="CCT"/>
    <property type="match status" value="1"/>
</dbReference>
<feature type="compositionally biased region" description="Low complexity" evidence="8">
    <location>
        <begin position="583"/>
        <end position="596"/>
    </location>
</feature>
<keyword evidence="4" id="KW-0090">Biological rhythms</keyword>
<feature type="compositionally biased region" description="Basic and acidic residues" evidence="8">
    <location>
        <begin position="418"/>
        <end position="436"/>
    </location>
</feature>
<dbReference type="PANTHER" id="PTHR43874">
    <property type="entry name" value="TWO-COMPONENT RESPONSE REGULATOR"/>
    <property type="match status" value="1"/>
</dbReference>
<dbReference type="OrthoDB" id="60033at2759"/>
<evidence type="ECO:0000256" key="4">
    <source>
        <dbReference type="ARBA" id="ARBA00023108"/>
    </source>
</evidence>
<feature type="compositionally biased region" description="Basic and acidic residues" evidence="8">
    <location>
        <begin position="446"/>
        <end position="464"/>
    </location>
</feature>
<dbReference type="STRING" id="105231.A0A1Y1I3U7"/>
<dbReference type="EMBL" id="DF237114">
    <property type="protein sequence ID" value="GAQ83851.1"/>
    <property type="molecule type" value="Genomic_DNA"/>
</dbReference>
<feature type="compositionally biased region" description="Low complexity" evidence="8">
    <location>
        <begin position="368"/>
        <end position="379"/>
    </location>
</feature>
<feature type="compositionally biased region" description="Polar residues" evidence="8">
    <location>
        <begin position="556"/>
        <end position="570"/>
    </location>
</feature>
<feature type="region of interest" description="Disordered" evidence="8">
    <location>
        <begin position="334"/>
        <end position="985"/>
    </location>
</feature>
<evidence type="ECO:0000256" key="8">
    <source>
        <dbReference type="SAM" id="MobiDB-lite"/>
    </source>
</evidence>
<feature type="compositionally biased region" description="Acidic residues" evidence="8">
    <location>
        <begin position="177"/>
        <end position="200"/>
    </location>
</feature>
<dbReference type="InterPro" id="IPR011006">
    <property type="entry name" value="CheY-like_superfamily"/>
</dbReference>
<feature type="compositionally biased region" description="Basic residues" evidence="8">
    <location>
        <begin position="768"/>
        <end position="779"/>
    </location>
</feature>
<feature type="compositionally biased region" description="Low complexity" evidence="8">
    <location>
        <begin position="92"/>
        <end position="101"/>
    </location>
</feature>
<evidence type="ECO:0000256" key="7">
    <source>
        <dbReference type="PROSITE-ProRule" id="PRU00357"/>
    </source>
</evidence>
<dbReference type="InterPro" id="IPR010402">
    <property type="entry name" value="CCT_domain"/>
</dbReference>
<evidence type="ECO:0000256" key="6">
    <source>
        <dbReference type="PROSITE-ProRule" id="PRU00169"/>
    </source>
</evidence>
<dbReference type="PANTHER" id="PTHR43874:SF125">
    <property type="entry name" value="TWO-COMPONENT RESPONSE REGULATOR-LIKE APRR7"/>
    <property type="match status" value="1"/>
</dbReference>
<dbReference type="SMART" id="SM00448">
    <property type="entry name" value="REC"/>
    <property type="match status" value="1"/>
</dbReference>
<evidence type="ECO:0000256" key="1">
    <source>
        <dbReference type="ARBA" id="ARBA00004123"/>
    </source>
</evidence>
<keyword evidence="5 7" id="KW-0539">Nucleus</keyword>
<dbReference type="OMA" id="MMGTAHH"/>
<gene>
    <name evidence="11" type="ORF">KFL_001650030</name>
</gene>
<feature type="compositionally biased region" description="Pro residues" evidence="8">
    <location>
        <begin position="707"/>
        <end position="723"/>
    </location>
</feature>
<organism evidence="11 12">
    <name type="scientific">Klebsormidium nitens</name>
    <name type="common">Green alga</name>
    <name type="synonym">Ulothrix nitens</name>
    <dbReference type="NCBI Taxonomy" id="105231"/>
    <lineage>
        <taxon>Eukaryota</taxon>
        <taxon>Viridiplantae</taxon>
        <taxon>Streptophyta</taxon>
        <taxon>Klebsormidiophyceae</taxon>
        <taxon>Klebsormidiales</taxon>
        <taxon>Klebsormidiaceae</taxon>
        <taxon>Klebsormidium</taxon>
    </lineage>
</organism>
<feature type="compositionally biased region" description="Low complexity" evidence="8">
    <location>
        <begin position="895"/>
        <end position="914"/>
    </location>
</feature>
<keyword evidence="12" id="KW-1185">Reference proteome</keyword>
<dbReference type="GO" id="GO:0009736">
    <property type="term" value="P:cytokinin-activated signaling pathway"/>
    <property type="evidence" value="ECO:0007669"/>
    <property type="project" value="InterPro"/>
</dbReference>
<feature type="compositionally biased region" description="Pro residues" evidence="8">
    <location>
        <begin position="750"/>
        <end position="759"/>
    </location>
</feature>
<dbReference type="InterPro" id="IPR045279">
    <property type="entry name" value="ARR-like"/>
</dbReference>
<feature type="compositionally biased region" description="Polar residues" evidence="8">
    <location>
        <begin position="733"/>
        <end position="742"/>
    </location>
</feature>
<protein>
    <submittedName>
        <fullName evidence="11">Pseudo-response regulator 7</fullName>
    </submittedName>
</protein>
<name>A0A1Y1I3U7_KLENI</name>
<feature type="compositionally biased region" description="Basic and acidic residues" evidence="8">
    <location>
        <begin position="848"/>
        <end position="866"/>
    </location>
</feature>
<evidence type="ECO:0000313" key="11">
    <source>
        <dbReference type="EMBL" id="GAQ83851.1"/>
    </source>
</evidence>
<dbReference type="GO" id="GO:0000160">
    <property type="term" value="P:phosphorelay signal transduction system"/>
    <property type="evidence" value="ECO:0007669"/>
    <property type="project" value="UniProtKB-KW"/>
</dbReference>
<accession>A0A1Y1I3U7</accession>
<feature type="compositionally biased region" description="Basic and acidic residues" evidence="8">
    <location>
        <begin position="780"/>
        <end position="800"/>
    </location>
</feature>
<feature type="domain" description="CCT" evidence="10">
    <location>
        <begin position="956"/>
        <end position="998"/>
    </location>
</feature>
<feature type="compositionally biased region" description="Gly residues" evidence="8">
    <location>
        <begin position="380"/>
        <end position="389"/>
    </location>
</feature>
<evidence type="ECO:0000256" key="5">
    <source>
        <dbReference type="ARBA" id="ARBA00023242"/>
    </source>
</evidence>
<dbReference type="Gene3D" id="3.40.50.2300">
    <property type="match status" value="1"/>
</dbReference>
<dbReference type="PROSITE" id="PS51017">
    <property type="entry name" value="CCT"/>
    <property type="match status" value="1"/>
</dbReference>